<evidence type="ECO:0000256" key="5">
    <source>
        <dbReference type="ARBA" id="ARBA00022729"/>
    </source>
</evidence>
<dbReference type="EMBL" id="CP071091">
    <property type="protein sequence ID" value="QSQ10683.1"/>
    <property type="molecule type" value="Genomic_DNA"/>
</dbReference>
<keyword evidence="6 11" id="KW-0798">TonB box</keyword>
<keyword evidence="8 16" id="KW-0675">Receptor</keyword>
<evidence type="ECO:0000256" key="13">
    <source>
        <dbReference type="SAM" id="SignalP"/>
    </source>
</evidence>
<keyword evidence="7 10" id="KW-0472">Membrane</keyword>
<keyword evidence="4 10" id="KW-0812">Transmembrane</keyword>
<dbReference type="InterPro" id="IPR039426">
    <property type="entry name" value="TonB-dep_rcpt-like"/>
</dbReference>
<evidence type="ECO:0000256" key="8">
    <source>
        <dbReference type="ARBA" id="ARBA00023170"/>
    </source>
</evidence>
<evidence type="ECO:0000256" key="12">
    <source>
        <dbReference type="SAM" id="MobiDB-lite"/>
    </source>
</evidence>
<gene>
    <name evidence="16" type="ORF">JY572_19745</name>
</gene>
<dbReference type="Pfam" id="PF00593">
    <property type="entry name" value="TonB_dep_Rec_b-barrel"/>
    <property type="match status" value="1"/>
</dbReference>
<dbReference type="PANTHER" id="PTHR30069:SF29">
    <property type="entry name" value="HEMOGLOBIN AND HEMOGLOBIN-HAPTOGLOBIN-BINDING PROTEIN 1-RELATED"/>
    <property type="match status" value="1"/>
</dbReference>
<feature type="region of interest" description="Disordered" evidence="12">
    <location>
        <begin position="259"/>
        <end position="278"/>
    </location>
</feature>
<protein>
    <submittedName>
        <fullName evidence="16">TonB-dependent receptor</fullName>
    </submittedName>
</protein>
<feature type="compositionally biased region" description="Polar residues" evidence="12">
    <location>
        <begin position="259"/>
        <end position="276"/>
    </location>
</feature>
<dbReference type="RefSeq" id="WP_206712452.1">
    <property type="nucleotide sequence ID" value="NZ_CP071091.1"/>
</dbReference>
<dbReference type="SUPFAM" id="SSF56935">
    <property type="entry name" value="Porins"/>
    <property type="match status" value="1"/>
</dbReference>
<name>A0ABX7MWH2_9BACT</name>
<feature type="region of interest" description="Disordered" evidence="12">
    <location>
        <begin position="19"/>
        <end position="89"/>
    </location>
</feature>
<keyword evidence="3 10" id="KW-1134">Transmembrane beta strand</keyword>
<feature type="domain" description="TonB-dependent receptor-like beta-barrel" evidence="14">
    <location>
        <begin position="316"/>
        <end position="675"/>
    </location>
</feature>
<keyword evidence="17" id="KW-1185">Reference proteome</keyword>
<dbReference type="PROSITE" id="PS52016">
    <property type="entry name" value="TONB_DEPENDENT_REC_3"/>
    <property type="match status" value="1"/>
</dbReference>
<evidence type="ECO:0000256" key="6">
    <source>
        <dbReference type="ARBA" id="ARBA00023077"/>
    </source>
</evidence>
<evidence type="ECO:0000256" key="10">
    <source>
        <dbReference type="PROSITE-ProRule" id="PRU01360"/>
    </source>
</evidence>
<evidence type="ECO:0000256" key="11">
    <source>
        <dbReference type="RuleBase" id="RU003357"/>
    </source>
</evidence>
<dbReference type="CDD" id="cd01347">
    <property type="entry name" value="ligand_gated_channel"/>
    <property type="match status" value="1"/>
</dbReference>
<reference evidence="16 17" key="1">
    <citation type="submission" date="2021-02" db="EMBL/GenBank/DDBJ databases">
        <title>De Novo genome assembly of isolated myxobacteria.</title>
        <authorList>
            <person name="Stevens D.C."/>
        </authorList>
    </citation>
    <scope>NUCLEOTIDE SEQUENCE [LARGE SCALE GENOMIC DNA]</scope>
    <source>
        <strain evidence="16 17">SCHIC003</strain>
    </source>
</reference>
<comment type="subcellular location">
    <subcellularLocation>
        <location evidence="1 10">Cell outer membrane</location>
        <topology evidence="1 10">Multi-pass membrane protein</topology>
    </subcellularLocation>
</comment>
<dbReference type="InterPro" id="IPR036942">
    <property type="entry name" value="Beta-barrel_TonB_sf"/>
</dbReference>
<keyword evidence="9 10" id="KW-0998">Cell outer membrane</keyword>
<dbReference type="InterPro" id="IPR012910">
    <property type="entry name" value="Plug_dom"/>
</dbReference>
<dbReference type="Proteomes" id="UP000663090">
    <property type="component" value="Chromosome"/>
</dbReference>
<dbReference type="InterPro" id="IPR037066">
    <property type="entry name" value="Plug_dom_sf"/>
</dbReference>
<feature type="compositionally biased region" description="Low complexity" evidence="12">
    <location>
        <begin position="66"/>
        <end position="84"/>
    </location>
</feature>
<evidence type="ECO:0000256" key="4">
    <source>
        <dbReference type="ARBA" id="ARBA00022692"/>
    </source>
</evidence>
<dbReference type="Pfam" id="PF07715">
    <property type="entry name" value="Plug"/>
    <property type="match status" value="1"/>
</dbReference>
<evidence type="ECO:0000256" key="1">
    <source>
        <dbReference type="ARBA" id="ARBA00004571"/>
    </source>
</evidence>
<evidence type="ECO:0000259" key="14">
    <source>
        <dbReference type="Pfam" id="PF00593"/>
    </source>
</evidence>
<evidence type="ECO:0000259" key="15">
    <source>
        <dbReference type="Pfam" id="PF07715"/>
    </source>
</evidence>
<proteinExistence type="inferred from homology"/>
<keyword evidence="5 13" id="KW-0732">Signal</keyword>
<keyword evidence="2 10" id="KW-0813">Transport</keyword>
<dbReference type="Gene3D" id="2.170.130.10">
    <property type="entry name" value="TonB-dependent receptor, plug domain"/>
    <property type="match status" value="1"/>
</dbReference>
<evidence type="ECO:0000256" key="3">
    <source>
        <dbReference type="ARBA" id="ARBA00022452"/>
    </source>
</evidence>
<comment type="similarity">
    <text evidence="10 11">Belongs to the TonB-dependent receptor family.</text>
</comment>
<organism evidence="16 17">
    <name type="scientific">Myxococcus landrumensis</name>
    <dbReference type="NCBI Taxonomy" id="2813577"/>
    <lineage>
        <taxon>Bacteria</taxon>
        <taxon>Pseudomonadati</taxon>
        <taxon>Myxococcota</taxon>
        <taxon>Myxococcia</taxon>
        <taxon>Myxococcales</taxon>
        <taxon>Cystobacterineae</taxon>
        <taxon>Myxococcaceae</taxon>
        <taxon>Myxococcus</taxon>
    </lineage>
</organism>
<evidence type="ECO:0000256" key="7">
    <source>
        <dbReference type="ARBA" id="ARBA00023136"/>
    </source>
</evidence>
<dbReference type="Gene3D" id="2.40.170.20">
    <property type="entry name" value="TonB-dependent receptor, beta-barrel domain"/>
    <property type="match status" value="1"/>
</dbReference>
<accession>A0ABX7MWH2</accession>
<evidence type="ECO:0000313" key="16">
    <source>
        <dbReference type="EMBL" id="QSQ10683.1"/>
    </source>
</evidence>
<feature type="domain" description="TonB-dependent receptor plug" evidence="15">
    <location>
        <begin position="107"/>
        <end position="210"/>
    </location>
</feature>
<feature type="chain" id="PRO_5046995389" evidence="13">
    <location>
        <begin position="19"/>
        <end position="699"/>
    </location>
</feature>
<evidence type="ECO:0000313" key="17">
    <source>
        <dbReference type="Proteomes" id="UP000663090"/>
    </source>
</evidence>
<sequence length="699" mass="75275">MRGRWCLLVLAWAAPSVAWGRAPSSPSSESRDASASVPVEVASSEPVVGSEDATVVSKQAEVVEGPGAPATSASSTSTEPSLEAEAAKDDVPIARTVVTASRRQERLSETPVATEVITRAEILATGARDASELLAAHPGLQVVQTFAGASVQVQGLGPEYVLVLVDGERVAGRVAGGVDLSRLSLEDVEQVEIVKGPSSVLYGSDAVGGVVNFITRRAHRPLGGELRVAYGELNRLDLDATGEARGEGWGLRVSGGMQRRSSYDLQPSDEGTTGSSLEGFDLSASGDLKGEGAFALEGSAGFSRRTQRGVDLGVAGAVFDRASRDTSMTGRMAPTWKLSDEATLRVEGSYTHFQRRYLRDQRRATALDTVEDTREQQARVGTQLDARVGEHHAFVVGAEVLGELLAADRLDTGQGERGRAALYAQDSWTLATGPKLVVVPGARVDVDTQFGTAVTPRLAAKVDPLSWLTLRGSYGWGYRAPGFQELLLDFENPTVGYAVRGNPDLKPERSRSFSVSAELRPLESSLVWVSAFQHSLRDMIGTSLQQQSEGQLFTYVNVARARVRGGEVGLRQRLPWRLSGEVAYSLTDGRDESMNRALEGQARHRFTAQATWRHREWGLETWARAALVGERPFYPDTDGDGIANPYQSKPYVTVDARVAWRPRESLQFFVLGSNLADAGNATDLPIPPRAFQAGVSFRL</sequence>
<evidence type="ECO:0000256" key="9">
    <source>
        <dbReference type="ARBA" id="ARBA00023237"/>
    </source>
</evidence>
<feature type="compositionally biased region" description="Low complexity" evidence="12">
    <location>
        <begin position="22"/>
        <end position="51"/>
    </location>
</feature>
<feature type="signal peptide" evidence="13">
    <location>
        <begin position="1"/>
        <end position="18"/>
    </location>
</feature>
<dbReference type="InterPro" id="IPR000531">
    <property type="entry name" value="Beta-barrel_TonB"/>
</dbReference>
<dbReference type="PANTHER" id="PTHR30069">
    <property type="entry name" value="TONB-DEPENDENT OUTER MEMBRANE RECEPTOR"/>
    <property type="match status" value="1"/>
</dbReference>
<evidence type="ECO:0000256" key="2">
    <source>
        <dbReference type="ARBA" id="ARBA00022448"/>
    </source>
</evidence>